<dbReference type="GO" id="GO:0008239">
    <property type="term" value="F:dipeptidyl-peptidase activity"/>
    <property type="evidence" value="ECO:0007669"/>
    <property type="project" value="TreeGrafter"/>
</dbReference>
<comment type="caution">
    <text evidence="3">The sequence shown here is derived from an EMBL/GenBank/DDBJ whole genome shotgun (WGS) entry which is preliminary data.</text>
</comment>
<dbReference type="Gene3D" id="2.140.10.30">
    <property type="entry name" value="Dipeptidylpeptidase IV, N-terminal domain"/>
    <property type="match status" value="1"/>
</dbReference>
<dbReference type="InterPro" id="IPR002469">
    <property type="entry name" value="Peptidase_S9B_N"/>
</dbReference>
<name>A0A4Q7MW47_9BACT</name>
<dbReference type="GO" id="GO:0006508">
    <property type="term" value="P:proteolysis"/>
    <property type="evidence" value="ECO:0007669"/>
    <property type="project" value="InterPro"/>
</dbReference>
<dbReference type="InterPro" id="IPR001375">
    <property type="entry name" value="Peptidase_S9_cat"/>
</dbReference>
<dbReference type="EMBL" id="SGXA01000002">
    <property type="protein sequence ID" value="RZS72264.1"/>
    <property type="molecule type" value="Genomic_DNA"/>
</dbReference>
<dbReference type="GO" id="GO:0008236">
    <property type="term" value="F:serine-type peptidase activity"/>
    <property type="evidence" value="ECO:0007669"/>
    <property type="project" value="InterPro"/>
</dbReference>
<protein>
    <submittedName>
        <fullName evidence="3">Dipeptidyl-peptidase-4</fullName>
    </submittedName>
</protein>
<dbReference type="RefSeq" id="WP_130542699.1">
    <property type="nucleotide sequence ID" value="NZ_SGXA01000002.1"/>
</dbReference>
<evidence type="ECO:0000313" key="3">
    <source>
        <dbReference type="EMBL" id="RZS72264.1"/>
    </source>
</evidence>
<sequence>MHCKLKRISSLFITFQIRLSLYCTCFLFLHFSAFAQRVLSFDDAYQGDGSALNAPLPRFEKWLRPDLLLMRKDGKLVAIDPVKKTINPYPNYNQSINAPKQNIPANSQLYTESPDPKYAAFVQNNNIILHNREQNNFTPITSDGNDSLLNGKATFVYEEEITGANTMRWSHNGRFLAFMQFDESNVPVFSLYIPEGQHGHLEKQRFPKAGDPNPKVKIGIVDAFSKKLIWADFDSDADQYFGRLYFTPDNKLLVHWLNREQNILLVYEVEPENGKKKLLYEERQPTWLDINNAAGFDYINKGRNIIITSDKTGYRHYYFHKQDGTFINAITSGNYDVTYFLSVDESKQVFYFAARKENSARFDIYSVRLNGTGLRRISKGDFHYTNIFFSPDHKYFVANYSNTNTITRSAVFDINGNKLLDIGNEKGKEFDQYALPKKSFIRIKSTDGLFDLPVTITYPQPFDSTKQYPVLMTVYGGPEAGKVYDKWETSLPEIYWAQQGVIQVIADNRASGHFGKKGIDLSHRQMGINEIEDFMAVGKWLKQQPWVHPNKLCITGFSYGGYMTCMALTYGADVFDYGVAYYGTSDWRLYDTQYTERYMDSPSENPEGYKKTAVKTWLHKYKGMLRIIHGNSDNNVHPQHSLEIVDSLQELGKHFEFILYPGVRHGFRGNKWLHSKQELAIFINKYLLTP</sequence>
<dbReference type="InterPro" id="IPR050278">
    <property type="entry name" value="Serine_Prot_S9B/DPPIV"/>
</dbReference>
<dbReference type="Pfam" id="PF00930">
    <property type="entry name" value="DPPIV_N"/>
    <property type="match status" value="1"/>
</dbReference>
<dbReference type="SUPFAM" id="SSF82171">
    <property type="entry name" value="DPP6 N-terminal domain-like"/>
    <property type="match status" value="1"/>
</dbReference>
<reference evidence="3 4" key="1">
    <citation type="submission" date="2019-02" db="EMBL/GenBank/DDBJ databases">
        <title>Genomic Encyclopedia of Type Strains, Phase IV (KMG-IV): sequencing the most valuable type-strain genomes for metagenomic binning, comparative biology and taxonomic classification.</title>
        <authorList>
            <person name="Goeker M."/>
        </authorList>
    </citation>
    <scope>NUCLEOTIDE SEQUENCE [LARGE SCALE GENOMIC DNA]</scope>
    <source>
        <strain evidence="3 4">DSM 18116</strain>
    </source>
</reference>
<keyword evidence="4" id="KW-1185">Reference proteome</keyword>
<accession>A0A4Q7MW47</accession>
<dbReference type="AlphaFoldDB" id="A0A4Q7MW47"/>
<dbReference type="PANTHER" id="PTHR11731">
    <property type="entry name" value="PROTEASE FAMILY S9B,C DIPEPTIDYL-PEPTIDASE IV-RELATED"/>
    <property type="match status" value="1"/>
</dbReference>
<dbReference type="Pfam" id="PF00326">
    <property type="entry name" value="Peptidase_S9"/>
    <property type="match status" value="1"/>
</dbReference>
<dbReference type="Gene3D" id="3.40.50.1820">
    <property type="entry name" value="alpha/beta hydrolase"/>
    <property type="match status" value="1"/>
</dbReference>
<feature type="domain" description="Dipeptidylpeptidase IV N-terminal" evidence="2">
    <location>
        <begin position="97"/>
        <end position="405"/>
    </location>
</feature>
<gene>
    <name evidence="3" type="ORF">EV199_4180</name>
</gene>
<organism evidence="3 4">
    <name type="scientific">Pseudobacter ginsenosidimutans</name>
    <dbReference type="NCBI Taxonomy" id="661488"/>
    <lineage>
        <taxon>Bacteria</taxon>
        <taxon>Pseudomonadati</taxon>
        <taxon>Bacteroidota</taxon>
        <taxon>Chitinophagia</taxon>
        <taxon>Chitinophagales</taxon>
        <taxon>Chitinophagaceae</taxon>
        <taxon>Pseudobacter</taxon>
    </lineage>
</organism>
<dbReference type="Proteomes" id="UP000293874">
    <property type="component" value="Unassembled WGS sequence"/>
</dbReference>
<dbReference type="PANTHER" id="PTHR11731:SF193">
    <property type="entry name" value="DIPEPTIDYL PEPTIDASE 9"/>
    <property type="match status" value="1"/>
</dbReference>
<dbReference type="SUPFAM" id="SSF53474">
    <property type="entry name" value="alpha/beta-Hydrolases"/>
    <property type="match status" value="1"/>
</dbReference>
<evidence type="ECO:0000259" key="1">
    <source>
        <dbReference type="Pfam" id="PF00326"/>
    </source>
</evidence>
<evidence type="ECO:0000259" key="2">
    <source>
        <dbReference type="Pfam" id="PF00930"/>
    </source>
</evidence>
<evidence type="ECO:0000313" key="4">
    <source>
        <dbReference type="Proteomes" id="UP000293874"/>
    </source>
</evidence>
<feature type="domain" description="Peptidase S9 prolyl oligopeptidase catalytic" evidence="1">
    <location>
        <begin position="493"/>
        <end position="687"/>
    </location>
</feature>
<proteinExistence type="predicted"/>
<dbReference type="InterPro" id="IPR029058">
    <property type="entry name" value="AB_hydrolase_fold"/>
</dbReference>